<dbReference type="AlphaFoldDB" id="A0A433WIJ4"/>
<name>A0A433WIJ4_9BACT</name>
<keyword evidence="2" id="KW-1185">Reference proteome</keyword>
<gene>
    <name evidence="1" type="ORF">ECE50_011155</name>
</gene>
<evidence type="ECO:0000313" key="1">
    <source>
        <dbReference type="EMBL" id="NSL87392.1"/>
    </source>
</evidence>
<sequence>MPDSHSFSTFLLNRSNRIYLLLSAAAAILQLTVFKLLYPYADYFSDSYSYIFAAMKHLGASIWPIGYSRFIGLFHFISTSDTALVSFQYITVCLAQLYFFFTICYLYNPGKIIRHIIFIFLIFNPAALYLSNYISSDALFLAMSLCWITQLLWMMHQPERSQIIVITLLVAVAFTFRYNAMFYPVLTAVIYLMSGHKPLLKITGILAPVILIGLFVSYTRTQTRQLTGTAQFSVFSGWQLANNALYMYPYITVDKAPPPSCLKLHQAVNQYFDTIHPALKLMTPMDGAFYLKYSAGPLKTYLAAHTNDKKDTTGGIRSWGTVSPVFADYGKFLILHHPLPYIEFFLLPNFYNYCIPPVEKLEVYNLGAPQVGSIARKWFHYPSSQVTAFSFTAQGIIFQYYPYLFLLINLCYFSITLFWWTLKTNAGSFGRAVVVIFLFFLLNAAFGILASPIVLRYQILPMVILFSFALTTLHQLRLNK</sequence>
<dbReference type="OrthoDB" id="636847at2"/>
<proteinExistence type="predicted"/>
<comment type="caution">
    <text evidence="1">The sequence shown here is derived from an EMBL/GenBank/DDBJ whole genome shotgun (WGS) entry which is preliminary data.</text>
</comment>
<accession>A0A433WIJ4</accession>
<organism evidence="1 2">
    <name type="scientific">Chitinophaga solisilvae</name>
    <dbReference type="NCBI Taxonomy" id="1233460"/>
    <lineage>
        <taxon>Bacteria</taxon>
        <taxon>Pseudomonadati</taxon>
        <taxon>Bacteroidota</taxon>
        <taxon>Chitinophagia</taxon>
        <taxon>Chitinophagales</taxon>
        <taxon>Chitinophagaceae</taxon>
        <taxon>Chitinophaga</taxon>
    </lineage>
</organism>
<evidence type="ECO:0000313" key="2">
    <source>
        <dbReference type="Proteomes" id="UP000281028"/>
    </source>
</evidence>
<reference evidence="1" key="1">
    <citation type="submission" date="2020-05" db="EMBL/GenBank/DDBJ databases">
        <title>Chitinophaga laudate sp. nov., isolated from a tropical peat swamp.</title>
        <authorList>
            <person name="Goh C.B.S."/>
            <person name="Lee M.S."/>
            <person name="Parimannan S."/>
            <person name="Pasbakhsh P."/>
            <person name="Yule C.M."/>
            <person name="Rajandas H."/>
            <person name="Loke S."/>
            <person name="Croft L."/>
            <person name="Tan J.B.L."/>
        </authorList>
    </citation>
    <scope>NUCLEOTIDE SEQUENCE</scope>
    <source>
        <strain evidence="1">Mgbs1</strain>
    </source>
</reference>
<protein>
    <submittedName>
        <fullName evidence="1">Uncharacterized protein</fullName>
    </submittedName>
</protein>
<dbReference type="Proteomes" id="UP000281028">
    <property type="component" value="Unassembled WGS sequence"/>
</dbReference>
<dbReference type="EMBL" id="RIAR02000001">
    <property type="protein sequence ID" value="NSL87392.1"/>
    <property type="molecule type" value="Genomic_DNA"/>
</dbReference>